<dbReference type="InterPro" id="IPR018490">
    <property type="entry name" value="cNMP-bd_dom_sf"/>
</dbReference>
<dbReference type="Pfam" id="PF03445">
    <property type="entry name" value="DUF294"/>
    <property type="match status" value="1"/>
</dbReference>
<dbReference type="InterPro" id="IPR005105">
    <property type="entry name" value="GlnD_Uridyltrans_N"/>
</dbReference>
<dbReference type="Pfam" id="PF10335">
    <property type="entry name" value="DUF294_C"/>
    <property type="match status" value="1"/>
</dbReference>
<evidence type="ECO:0000313" key="6">
    <source>
        <dbReference type="Proteomes" id="UP001209257"/>
    </source>
</evidence>
<feature type="domain" description="CBS" evidence="4">
    <location>
        <begin position="153"/>
        <end position="209"/>
    </location>
</feature>
<dbReference type="InterPro" id="IPR000644">
    <property type="entry name" value="CBS_dom"/>
</dbReference>
<keyword evidence="2" id="KW-0129">CBS domain</keyword>
<dbReference type="InterPro" id="IPR046342">
    <property type="entry name" value="CBS_dom_sf"/>
</dbReference>
<dbReference type="Pfam" id="PF00571">
    <property type="entry name" value="CBS"/>
    <property type="match status" value="2"/>
</dbReference>
<dbReference type="InterPro" id="IPR051462">
    <property type="entry name" value="CBS_domain-containing"/>
</dbReference>
<dbReference type="InterPro" id="IPR014710">
    <property type="entry name" value="RmlC-like_jellyroll"/>
</dbReference>
<dbReference type="Pfam" id="PF00027">
    <property type="entry name" value="cNMP_binding"/>
    <property type="match status" value="1"/>
</dbReference>
<proteinExistence type="predicted"/>
<dbReference type="PROSITE" id="PS51371">
    <property type="entry name" value="CBS"/>
    <property type="match status" value="2"/>
</dbReference>
<dbReference type="InterPro" id="IPR018821">
    <property type="entry name" value="DUF294_put_nucleoTrafse_sb-bd"/>
</dbReference>
<evidence type="ECO:0000259" key="3">
    <source>
        <dbReference type="PROSITE" id="PS50042"/>
    </source>
</evidence>
<dbReference type="PANTHER" id="PTHR48108">
    <property type="entry name" value="CBS DOMAIN-CONTAINING PROTEIN CBSX2, CHLOROPLASTIC"/>
    <property type="match status" value="1"/>
</dbReference>
<feature type="domain" description="CBS" evidence="4">
    <location>
        <begin position="217"/>
        <end position="274"/>
    </location>
</feature>
<dbReference type="SMART" id="SM00116">
    <property type="entry name" value="CBS"/>
    <property type="match status" value="2"/>
</dbReference>
<dbReference type="InterPro" id="IPR000595">
    <property type="entry name" value="cNMP-bd_dom"/>
</dbReference>
<dbReference type="PROSITE" id="PS50042">
    <property type="entry name" value="CNMP_BINDING_3"/>
    <property type="match status" value="1"/>
</dbReference>
<dbReference type="CDD" id="cd04587">
    <property type="entry name" value="CBS_pair_CAP-ED_NT_Pol-beta-like_DUF294_assoc"/>
    <property type="match status" value="1"/>
</dbReference>
<dbReference type="Gene3D" id="2.60.120.10">
    <property type="entry name" value="Jelly Rolls"/>
    <property type="match status" value="1"/>
</dbReference>
<dbReference type="Proteomes" id="UP001209257">
    <property type="component" value="Unassembled WGS sequence"/>
</dbReference>
<protein>
    <submittedName>
        <fullName evidence="5">DUF294 nucleotidyltransferase-like domain-containing protein</fullName>
    </submittedName>
</protein>
<keyword evidence="6" id="KW-1185">Reference proteome</keyword>
<evidence type="ECO:0000256" key="2">
    <source>
        <dbReference type="PROSITE-ProRule" id="PRU00703"/>
    </source>
</evidence>
<dbReference type="CDD" id="cd05401">
    <property type="entry name" value="NT_GlnE_GlnD_like"/>
    <property type="match status" value="1"/>
</dbReference>
<accession>A0ABT2VK89</accession>
<evidence type="ECO:0000256" key="1">
    <source>
        <dbReference type="ARBA" id="ARBA00022737"/>
    </source>
</evidence>
<comment type="caution">
    <text evidence="5">The sequence shown here is derived from an EMBL/GenBank/DDBJ whole genome shotgun (WGS) entry which is preliminary data.</text>
</comment>
<dbReference type="SUPFAM" id="SSF51206">
    <property type="entry name" value="cAMP-binding domain-like"/>
    <property type="match status" value="1"/>
</dbReference>
<organism evidence="5 6">
    <name type="scientific">Alteromonas salexigens</name>
    <dbReference type="NCBI Taxonomy" id="2982530"/>
    <lineage>
        <taxon>Bacteria</taxon>
        <taxon>Pseudomonadati</taxon>
        <taxon>Pseudomonadota</taxon>
        <taxon>Gammaproteobacteria</taxon>
        <taxon>Alteromonadales</taxon>
        <taxon>Alteromonadaceae</taxon>
        <taxon>Alteromonas/Salinimonas group</taxon>
        <taxon>Alteromonas</taxon>
    </lineage>
</organism>
<keyword evidence="1" id="KW-0677">Repeat</keyword>
<dbReference type="RefSeq" id="WP_262992391.1">
    <property type="nucleotide sequence ID" value="NZ_JAOTJC010000005.1"/>
</dbReference>
<reference evidence="6" key="1">
    <citation type="submission" date="2023-07" db="EMBL/GenBank/DDBJ databases">
        <title>Study on multiphase classification of strain Alteromonas salexigens isolated from the Yellow Sea.</title>
        <authorList>
            <person name="Sun L."/>
        </authorList>
    </citation>
    <scope>NUCLEOTIDE SEQUENCE [LARGE SCALE GENOMIC DNA]</scope>
    <source>
        <strain evidence="6">ASW11-19</strain>
    </source>
</reference>
<dbReference type="EMBL" id="JAOTJC010000005">
    <property type="protein sequence ID" value="MCU7553686.1"/>
    <property type="molecule type" value="Genomic_DNA"/>
</dbReference>
<evidence type="ECO:0000313" key="5">
    <source>
        <dbReference type="EMBL" id="MCU7553686.1"/>
    </source>
</evidence>
<name>A0ABT2VK89_9ALTE</name>
<evidence type="ECO:0000259" key="4">
    <source>
        <dbReference type="PROSITE" id="PS51371"/>
    </source>
</evidence>
<dbReference type="PANTHER" id="PTHR48108:SF31">
    <property type="entry name" value="CBS DOMAIN AND CYCLIC NUCLEOTIDE-REGULATED NUCLEOTIDYLTRANSFERASE"/>
    <property type="match status" value="1"/>
</dbReference>
<dbReference type="SUPFAM" id="SSF54631">
    <property type="entry name" value="CBS-domain pair"/>
    <property type="match status" value="1"/>
</dbReference>
<dbReference type="Gene3D" id="3.10.580.10">
    <property type="entry name" value="CBS-domain"/>
    <property type="match status" value="1"/>
</dbReference>
<feature type="domain" description="Cyclic nucleotide-binding" evidence="3">
    <location>
        <begin position="52"/>
        <end position="115"/>
    </location>
</feature>
<sequence>MNTASRQVTDFFSSVAPFEGLDSDMLTTLARRAVGLYLTDTNADDLTSRYRQHLFVIQSGQFVIHEADEPVRHVSEGACFGYAMLLDGVSYPLRVEVNEPGLVYCIDEVQFSELLEVSTVANFFQRLGDDELQQQAVTRSESVWLYRSLSEVVQRAPVMVNEQATIVEAARVMTENGVSSLLVTCGEAVVGVVTDRDLRSRVVAREVDVGQPIATIMTRSPVVISEQDTLFDTLATMSERNIHHLPVVDTATGKPVGMVTVTDIIRQQRGNVLFIIGELAKADCLYTLTRAAWQLPHYFATHARRPGDVDIIGRVLSQATDMITRKLISFFEQANGPAPMPFSWLVFGSQARQDQTLGSDQDNGLLLADTPTDTQADYFQSMGTYVCEGLAKCGIKRCTGNIMASNPALRLSLDAAVKDAQGWVSEPASTAIMHCNIFLDVRTVAGDLDLFETLQRRRAPLFRQRLFLAALARHASEAAVPLSLFRRFVCEKDAQGRDVIDLKVRGVAIINNIVRLYALAEGLTMPSTLSRLKRLSGQSELSLRDRDNLRDIWLFLNRLRWRHQLQNNLTDNKVPLSELSAIEKHQLKAAFRAIEIAQEGAVMAFSGGMR</sequence>
<gene>
    <name evidence="5" type="ORF">OCL06_03625</name>
</gene>